<gene>
    <name evidence="4" type="primary">malZ</name>
    <name evidence="4" type="ORF">HLPCO_000682</name>
</gene>
<dbReference type="InterPro" id="IPR017853">
    <property type="entry name" value="GH"/>
</dbReference>
<dbReference type="Pfam" id="PF16657">
    <property type="entry name" value="Malt_amylase_C"/>
    <property type="match status" value="1"/>
</dbReference>
<dbReference type="Gene3D" id="3.90.400.10">
    <property type="entry name" value="Oligo-1,6-glucosidase, Domain 2"/>
    <property type="match status" value="1"/>
</dbReference>
<keyword evidence="5" id="KW-1185">Reference proteome</keyword>
<dbReference type="SUPFAM" id="SSF51445">
    <property type="entry name" value="(Trans)glycosidases"/>
    <property type="match status" value="1"/>
</dbReference>
<sequence>MTINKHAIYHQTKSNFSYMYDNETLHIRIKTAKNDVDSVRIVYGDVFNWGALPMATNQQKEDDSSDNKKWGWKRQSDDDEFLVKEYSTDLYDFWFCEIKPKYKRVKYAFIINEIFMYGPREIVDLNEKPEKEFDMGNHFNYPFLNDIDRFTGPDWVKETIWYQIFPERFANGDETNDPRHVKPWGSIQKVTNNMFFGGDLEGIISKLDYIKELGANGIYFTPIFNSPSTHKYDTENYYEIDPQFGDIETFKRLVKEAHKRGIKVMLDAVFNHCGFTHRFWQDVLEHGEHSRYKDYFHIKQFPLFDGNPGDFRFEEGKSELNYHAFAFAHRMPKLNTENPELRDYLIDVARFWIKECDIDAWRLDVSNEVDHYFWREFKKACDAEKEDFYIVGENWDDSTPWLSGDQFQSVMNYEFTFPCWHFFGYNNLNAEEFTTAINRVLTLYPKNVQEQLFNLLDSHDTTRILTTCGNNRDRVKLAYLFQMTFGGTPSIYYGGEIGLEGEHDPDNRRCMIWDEEKQDLSMFKFLQTLIKLRKTYSAFKTVDIDWIDADAEKNYLVYKKKSSDETVYVFMNNSQHPVTIDTPVELIDSTVTDLYNQEKITLGKEVTLGKYDFMIVK</sequence>
<dbReference type="SUPFAM" id="SSF81296">
    <property type="entry name" value="E set domains"/>
    <property type="match status" value="1"/>
</dbReference>
<organism evidence="4 5">
    <name type="scientific">Haloplasma contractile SSD-17B</name>
    <dbReference type="NCBI Taxonomy" id="1033810"/>
    <lineage>
        <taxon>Bacteria</taxon>
        <taxon>Bacillati</taxon>
        <taxon>Mycoplasmatota</taxon>
        <taxon>Mollicutes</taxon>
        <taxon>Haloplasmatales</taxon>
        <taxon>Haloplasmataceae</taxon>
        <taxon>Haloplasma</taxon>
    </lineage>
</organism>
<dbReference type="STRING" id="1033810.HLPCO_000682"/>
<dbReference type="Gene3D" id="2.60.40.1180">
    <property type="entry name" value="Golgi alpha-mannosidase II"/>
    <property type="match status" value="1"/>
</dbReference>
<dbReference type="PANTHER" id="PTHR10357">
    <property type="entry name" value="ALPHA-AMYLASE FAMILY MEMBER"/>
    <property type="match status" value="1"/>
</dbReference>
<dbReference type="GO" id="GO:0005975">
    <property type="term" value="P:carbohydrate metabolic process"/>
    <property type="evidence" value="ECO:0007669"/>
    <property type="project" value="InterPro"/>
</dbReference>
<dbReference type="PANTHER" id="PTHR10357:SF210">
    <property type="entry name" value="MALTODEXTRIN GLUCOSIDASE"/>
    <property type="match status" value="1"/>
</dbReference>
<dbReference type="Gene3D" id="2.60.40.10">
    <property type="entry name" value="Immunoglobulins"/>
    <property type="match status" value="1"/>
</dbReference>
<evidence type="ECO:0000313" key="5">
    <source>
        <dbReference type="Proteomes" id="UP000005707"/>
    </source>
</evidence>
<dbReference type="Pfam" id="PF00128">
    <property type="entry name" value="Alpha-amylase"/>
    <property type="match status" value="1"/>
</dbReference>
<dbReference type="Proteomes" id="UP000005707">
    <property type="component" value="Unassembled WGS sequence"/>
</dbReference>
<dbReference type="SMART" id="SM00642">
    <property type="entry name" value="Aamy"/>
    <property type="match status" value="1"/>
</dbReference>
<evidence type="ECO:0000256" key="1">
    <source>
        <dbReference type="ARBA" id="ARBA00022801"/>
    </source>
</evidence>
<dbReference type="EMBL" id="AFNU02000002">
    <property type="protein sequence ID" value="ERJ13073.1"/>
    <property type="molecule type" value="Genomic_DNA"/>
</dbReference>
<dbReference type="CDD" id="cd11338">
    <property type="entry name" value="AmyAc_CMD"/>
    <property type="match status" value="1"/>
</dbReference>
<feature type="domain" description="Glycosyl hydrolase family 13 catalytic" evidence="3">
    <location>
        <begin position="163"/>
        <end position="533"/>
    </location>
</feature>
<dbReference type="InterPro" id="IPR013780">
    <property type="entry name" value="Glyco_hydro_b"/>
</dbReference>
<evidence type="ECO:0000313" key="4">
    <source>
        <dbReference type="EMBL" id="ERJ13073.1"/>
    </source>
</evidence>
<dbReference type="AlphaFoldDB" id="U2EDL4"/>
<dbReference type="InterPro" id="IPR014756">
    <property type="entry name" value="Ig_E-set"/>
</dbReference>
<dbReference type="GO" id="GO:0047798">
    <property type="term" value="F:cyclomaltodextrinase activity"/>
    <property type="evidence" value="ECO:0007669"/>
    <property type="project" value="UniProtKB-EC"/>
</dbReference>
<dbReference type="eggNOG" id="COG0366">
    <property type="taxonomic scope" value="Bacteria"/>
</dbReference>
<accession>U2EDL4</accession>
<evidence type="ECO:0000256" key="2">
    <source>
        <dbReference type="ARBA" id="ARBA00023295"/>
    </source>
</evidence>
<dbReference type="CDD" id="cd02857">
    <property type="entry name" value="E_set_CDase_PDE_N"/>
    <property type="match status" value="1"/>
</dbReference>
<reference evidence="4 5" key="2">
    <citation type="journal article" date="2013" name="PLoS ONE">
        <title>INDIGO - INtegrated Data Warehouse of MIcrobial GenOmes with Examples from the Red Sea Extremophiles.</title>
        <authorList>
            <person name="Alam I."/>
            <person name="Antunes A."/>
            <person name="Kamau A.A."/>
            <person name="Ba Alawi W."/>
            <person name="Kalkatawi M."/>
            <person name="Stingl U."/>
            <person name="Bajic V.B."/>
        </authorList>
    </citation>
    <scope>NUCLEOTIDE SEQUENCE [LARGE SCALE GENOMIC DNA]</scope>
    <source>
        <strain evidence="4 5">SSD-17B</strain>
    </source>
</reference>
<proteinExistence type="predicted"/>
<dbReference type="Pfam" id="PF02903">
    <property type="entry name" value="Alpha-amylase_N"/>
    <property type="match status" value="1"/>
</dbReference>
<dbReference type="SUPFAM" id="SSF51011">
    <property type="entry name" value="Glycosyl hydrolase domain"/>
    <property type="match status" value="1"/>
</dbReference>
<protein>
    <submittedName>
        <fullName evidence="4">Maltodextrin glucosidase protein</fullName>
        <ecNumber evidence="4">3.2.1.54</ecNumber>
    </submittedName>
</protein>
<reference evidence="4 5" key="1">
    <citation type="journal article" date="2011" name="J. Bacteriol.">
        <title>Genome sequence of Haloplasma contractile, an unusual contractile bacterium from a deep-sea anoxic brine lake.</title>
        <authorList>
            <person name="Antunes A."/>
            <person name="Alam I."/>
            <person name="El Dorry H."/>
            <person name="Siam R."/>
            <person name="Robertson A."/>
            <person name="Bajic V.B."/>
            <person name="Stingl U."/>
        </authorList>
    </citation>
    <scope>NUCLEOTIDE SEQUENCE [LARGE SCALE GENOMIC DNA]</scope>
    <source>
        <strain evidence="4 5">SSD-17B</strain>
    </source>
</reference>
<name>U2EDL4_9MOLU</name>
<keyword evidence="2 4" id="KW-0326">Glycosidase</keyword>
<dbReference type="InterPro" id="IPR032091">
    <property type="entry name" value="Malt_amylase-like_C"/>
</dbReference>
<dbReference type="InParanoid" id="U2EDL4"/>
<dbReference type="InterPro" id="IPR045857">
    <property type="entry name" value="O16G_dom_2"/>
</dbReference>
<dbReference type="Gene3D" id="3.20.20.80">
    <property type="entry name" value="Glycosidases"/>
    <property type="match status" value="1"/>
</dbReference>
<keyword evidence="1 4" id="KW-0378">Hydrolase</keyword>
<evidence type="ECO:0000259" key="3">
    <source>
        <dbReference type="SMART" id="SM00642"/>
    </source>
</evidence>
<dbReference type="InterPro" id="IPR006047">
    <property type="entry name" value="GH13_cat_dom"/>
</dbReference>
<dbReference type="EC" id="3.2.1.54" evidence="4"/>
<comment type="caution">
    <text evidence="4">The sequence shown here is derived from an EMBL/GenBank/DDBJ whole genome shotgun (WGS) entry which is preliminary data.</text>
</comment>
<dbReference type="RefSeq" id="WP_008826917.1">
    <property type="nucleotide sequence ID" value="NZ_AFNU02000002.1"/>
</dbReference>
<dbReference type="InterPro" id="IPR013783">
    <property type="entry name" value="Ig-like_fold"/>
</dbReference>
<dbReference type="InterPro" id="IPR004185">
    <property type="entry name" value="Glyco_hydro_13_lg-like_dom"/>
</dbReference>